<dbReference type="EMBL" id="FQWL01000001">
    <property type="protein sequence ID" value="SHG30805.1"/>
    <property type="molecule type" value="Genomic_DNA"/>
</dbReference>
<keyword evidence="3" id="KW-1185">Reference proteome</keyword>
<proteinExistence type="predicted"/>
<feature type="domain" description="Bacterial HORMA" evidence="1">
    <location>
        <begin position="3"/>
        <end position="160"/>
    </location>
</feature>
<dbReference type="Proteomes" id="UP000184532">
    <property type="component" value="Unassembled WGS sequence"/>
</dbReference>
<evidence type="ECO:0000313" key="2">
    <source>
        <dbReference type="EMBL" id="SHG30805.1"/>
    </source>
</evidence>
<dbReference type="InterPro" id="IPR041162">
    <property type="entry name" value="Bact_HORMA_1"/>
</dbReference>
<dbReference type="AlphaFoldDB" id="A0A1M5IRG3"/>
<dbReference type="Pfam" id="PF18138">
    <property type="entry name" value="bacHORMA_1"/>
    <property type="match status" value="1"/>
</dbReference>
<accession>A0A1M5IRG3</accession>
<gene>
    <name evidence="2" type="ORF">SAMN04488116_0878</name>
</gene>
<dbReference type="STRING" id="570519.SAMN04488116_0878"/>
<evidence type="ECO:0000259" key="1">
    <source>
        <dbReference type="Pfam" id="PF18138"/>
    </source>
</evidence>
<sequence length="163" mass="18385">MSTSYTRSESTTYTAARARYVMGKVQEDLLGLMNRGLISLERVNSIKSDVLYLLDKQALKYFQLQFKTPGGKEIGGLHYEVKSNGQVYSDEDSGRINYWMLSSDTKVNLLVDLDRNSNNIDEVDRQLEDWGWGTGTALSGTKEVLKSYSKEGYGLTQSKIGTW</sequence>
<protein>
    <recommendedName>
        <fullName evidence="1">Bacterial HORMA domain-containing protein</fullName>
    </recommendedName>
</protein>
<evidence type="ECO:0000313" key="3">
    <source>
        <dbReference type="Proteomes" id="UP000184532"/>
    </source>
</evidence>
<name>A0A1M5IRG3_9FLAO</name>
<dbReference type="RefSeq" id="WP_073176687.1">
    <property type="nucleotide sequence ID" value="NZ_FQWL01000001.1"/>
</dbReference>
<reference evidence="3" key="1">
    <citation type="submission" date="2016-11" db="EMBL/GenBank/DDBJ databases">
        <authorList>
            <person name="Varghese N."/>
            <person name="Submissions S."/>
        </authorList>
    </citation>
    <scope>NUCLEOTIDE SEQUENCE [LARGE SCALE GENOMIC DNA]</scope>
    <source>
        <strain evidence="3">DSM 22638</strain>
    </source>
</reference>
<organism evidence="2 3">
    <name type="scientific">Flagellimonas flava</name>
    <dbReference type="NCBI Taxonomy" id="570519"/>
    <lineage>
        <taxon>Bacteria</taxon>
        <taxon>Pseudomonadati</taxon>
        <taxon>Bacteroidota</taxon>
        <taxon>Flavobacteriia</taxon>
        <taxon>Flavobacteriales</taxon>
        <taxon>Flavobacteriaceae</taxon>
        <taxon>Flagellimonas</taxon>
    </lineage>
</organism>